<dbReference type="Proteomes" id="UP000289738">
    <property type="component" value="Chromosome A09"/>
</dbReference>
<reference evidence="1 2" key="1">
    <citation type="submission" date="2019-01" db="EMBL/GenBank/DDBJ databases">
        <title>Sequencing of cultivated peanut Arachis hypogaea provides insights into genome evolution and oil improvement.</title>
        <authorList>
            <person name="Chen X."/>
        </authorList>
    </citation>
    <scope>NUCLEOTIDE SEQUENCE [LARGE SCALE GENOMIC DNA]</scope>
    <source>
        <strain evidence="2">cv. Fuhuasheng</strain>
        <tissue evidence="1">Leaves</tissue>
    </source>
</reference>
<gene>
    <name evidence="1" type="ORF">Ahy_A09g044817</name>
</gene>
<evidence type="ECO:0000313" key="1">
    <source>
        <dbReference type="EMBL" id="RYR39309.1"/>
    </source>
</evidence>
<organism evidence="1 2">
    <name type="scientific">Arachis hypogaea</name>
    <name type="common">Peanut</name>
    <dbReference type="NCBI Taxonomy" id="3818"/>
    <lineage>
        <taxon>Eukaryota</taxon>
        <taxon>Viridiplantae</taxon>
        <taxon>Streptophyta</taxon>
        <taxon>Embryophyta</taxon>
        <taxon>Tracheophyta</taxon>
        <taxon>Spermatophyta</taxon>
        <taxon>Magnoliopsida</taxon>
        <taxon>eudicotyledons</taxon>
        <taxon>Gunneridae</taxon>
        <taxon>Pentapetalae</taxon>
        <taxon>rosids</taxon>
        <taxon>fabids</taxon>
        <taxon>Fabales</taxon>
        <taxon>Fabaceae</taxon>
        <taxon>Papilionoideae</taxon>
        <taxon>50 kb inversion clade</taxon>
        <taxon>dalbergioids sensu lato</taxon>
        <taxon>Dalbergieae</taxon>
        <taxon>Pterocarpus clade</taxon>
        <taxon>Arachis</taxon>
    </lineage>
</organism>
<keyword evidence="2" id="KW-1185">Reference proteome</keyword>
<dbReference type="AlphaFoldDB" id="A0A445BKW1"/>
<protein>
    <submittedName>
        <fullName evidence="1">Uncharacterized protein</fullName>
    </submittedName>
</protein>
<evidence type="ECO:0000313" key="2">
    <source>
        <dbReference type="Proteomes" id="UP000289738"/>
    </source>
</evidence>
<sequence>MKFSTREAVIRAIKNYTIHKGVDYRVYEREPMTFYAKCTQYGTSCDWLIRVSLIHMKYCQEIRRYNSSHTCTRVTISQDHSKLDSNTIAEAIKSLIEANPSIKLKSVIAEVQSKFIIP</sequence>
<name>A0A445BKW1_ARAHY</name>
<dbReference type="EMBL" id="SDMP01000009">
    <property type="protein sequence ID" value="RYR39309.1"/>
    <property type="molecule type" value="Genomic_DNA"/>
</dbReference>
<comment type="caution">
    <text evidence="1">The sequence shown here is derived from an EMBL/GenBank/DDBJ whole genome shotgun (WGS) entry which is preliminary data.</text>
</comment>
<accession>A0A445BKW1</accession>
<proteinExistence type="predicted"/>